<evidence type="ECO:0000313" key="3">
    <source>
        <dbReference type="Proteomes" id="UP000259864"/>
    </source>
</evidence>
<sequence length="52" mass="5890">MGLLALNIAIIYGLTLVPSQSQSDLDKYKKLFPYFPIMLAILLTLLTLSTFW</sequence>
<feature type="transmembrane region" description="Helical" evidence="1">
    <location>
        <begin position="31"/>
        <end position="51"/>
    </location>
</feature>
<evidence type="ECO:0000256" key="1">
    <source>
        <dbReference type="SAM" id="Phobius"/>
    </source>
</evidence>
<dbReference type="Proteomes" id="UP000259864">
    <property type="component" value="Chromosome 1"/>
</dbReference>
<gene>
    <name evidence="2" type="ORF">NCTC10135_00224</name>
</gene>
<feature type="non-terminal residue" evidence="2">
    <location>
        <position position="52"/>
    </location>
</feature>
<dbReference type="AlphaFoldDB" id="A0A3B0P8V6"/>
<organism evidence="2 3">
    <name type="scientific">Metamycoplasma alkalescens</name>
    <dbReference type="NCBI Taxonomy" id="45363"/>
    <lineage>
        <taxon>Bacteria</taxon>
        <taxon>Bacillati</taxon>
        <taxon>Mycoplasmatota</taxon>
        <taxon>Mycoplasmoidales</taxon>
        <taxon>Metamycoplasmataceae</taxon>
        <taxon>Metamycoplasma</taxon>
    </lineage>
</organism>
<keyword evidence="1" id="KW-0812">Transmembrane</keyword>
<keyword evidence="1" id="KW-1133">Transmembrane helix</keyword>
<protein>
    <submittedName>
        <fullName evidence="2">Uncharacterized protein</fullName>
    </submittedName>
</protein>
<proteinExistence type="predicted"/>
<accession>A0A3B0P8V6</accession>
<name>A0A3B0P8V6_9BACT</name>
<reference evidence="3" key="1">
    <citation type="submission" date="2018-06" db="EMBL/GenBank/DDBJ databases">
        <authorList>
            <consortium name="Pathogen Informatics"/>
        </authorList>
    </citation>
    <scope>NUCLEOTIDE SEQUENCE [LARGE SCALE GENOMIC DNA]</scope>
    <source>
        <strain evidence="3">NCTC10135</strain>
    </source>
</reference>
<dbReference type="KEGG" id="mala:NCTC10135_00224"/>
<evidence type="ECO:0000313" key="2">
    <source>
        <dbReference type="EMBL" id="SYV89724.1"/>
    </source>
</evidence>
<dbReference type="EMBL" id="LS991949">
    <property type="protein sequence ID" value="SYV89724.1"/>
    <property type="molecule type" value="Genomic_DNA"/>
</dbReference>
<keyword evidence="1" id="KW-0472">Membrane</keyword>